<name>A0A1M6MZ22_9FIRM</name>
<dbReference type="Proteomes" id="UP000184082">
    <property type="component" value="Unassembled WGS sequence"/>
</dbReference>
<sequence length="87" mass="10134">MDIYAEAIEVFGKEIQLIKAVEELSELQKEICKFLISRTGNVEEEIADVKIMIKQLEKIFDKKSIDKWESEKINRFGMVIQVVRASE</sequence>
<evidence type="ECO:0000313" key="2">
    <source>
        <dbReference type="Proteomes" id="UP000184082"/>
    </source>
</evidence>
<gene>
    <name evidence="1" type="ORF">SAMN02745883_00714</name>
</gene>
<organism evidence="1 2">
    <name type="scientific">Caminicella sporogenes DSM 14501</name>
    <dbReference type="NCBI Taxonomy" id="1121266"/>
    <lineage>
        <taxon>Bacteria</taxon>
        <taxon>Bacillati</taxon>
        <taxon>Bacillota</taxon>
        <taxon>Clostridia</taxon>
        <taxon>Peptostreptococcales</taxon>
        <taxon>Caminicellaceae</taxon>
        <taxon>Caminicella</taxon>
    </lineage>
</organism>
<dbReference type="AlphaFoldDB" id="A0A1M6MZ22"/>
<dbReference type="RefSeq" id="WP_094756707.1">
    <property type="nucleotide sequence ID" value="NZ_FRAJ01000005.1"/>
</dbReference>
<dbReference type="STRING" id="1121266.SAMN02745883_00714"/>
<dbReference type="CDD" id="cd11539">
    <property type="entry name" value="NTP-PPase_u2"/>
    <property type="match status" value="1"/>
</dbReference>
<keyword evidence="2" id="KW-1185">Reference proteome</keyword>
<accession>A0A1M6MZ22</accession>
<evidence type="ECO:0000313" key="1">
    <source>
        <dbReference type="EMBL" id="SHJ88688.1"/>
    </source>
</evidence>
<protein>
    <submittedName>
        <fullName evidence="1">Uncharacterized protein</fullName>
    </submittedName>
</protein>
<reference evidence="1 2" key="1">
    <citation type="submission" date="2016-11" db="EMBL/GenBank/DDBJ databases">
        <authorList>
            <person name="Jaros S."/>
            <person name="Januszkiewicz K."/>
            <person name="Wedrychowicz H."/>
        </authorList>
    </citation>
    <scope>NUCLEOTIDE SEQUENCE [LARGE SCALE GENOMIC DNA]</scope>
    <source>
        <strain evidence="1 2">DSM 14501</strain>
    </source>
</reference>
<dbReference type="EMBL" id="FRAJ01000005">
    <property type="protein sequence ID" value="SHJ88688.1"/>
    <property type="molecule type" value="Genomic_DNA"/>
</dbReference>
<proteinExistence type="predicted"/>